<protein>
    <recommendedName>
        <fullName evidence="4">Paraquat-inducible protein A</fullName>
    </recommendedName>
</protein>
<dbReference type="PATRIC" id="fig|1177154.3.peg.1798"/>
<dbReference type="EMBL" id="ARXV01000006">
    <property type="protein sequence ID" value="KGD64855.1"/>
    <property type="molecule type" value="Genomic_DNA"/>
</dbReference>
<name>A0A095UQP1_9GAMM</name>
<dbReference type="eggNOG" id="COG2995">
    <property type="taxonomic scope" value="Bacteria"/>
</dbReference>
<keyword evidence="1" id="KW-1133">Transmembrane helix</keyword>
<feature type="transmembrane region" description="Helical" evidence="1">
    <location>
        <begin position="179"/>
        <end position="198"/>
    </location>
</feature>
<sequence>MPEDKDASLDQERASTLTCPDCHTDLALPTGRGRGAWRCPRCDRQLSGAWTLKPDSLLALSVATAFLWVPALTLPLLRLENLGLDNSASLLDCTVALLQGVYLPAGVLLLFTLLTMPLANLIAVSRLLWAAREHMPVHSPRWMQVYRLSREWAMTDIFLLGILISMTKLGDLATVKPGAGIVCLGLAVLLRLIVETLAQPDQLQRLMDQQAREVADAR</sequence>
<dbReference type="STRING" id="1177154.Y5S_01763"/>
<organism evidence="2 3">
    <name type="scientific">Alcanivorax nanhaiticus</name>
    <dbReference type="NCBI Taxonomy" id="1177154"/>
    <lineage>
        <taxon>Bacteria</taxon>
        <taxon>Pseudomonadati</taxon>
        <taxon>Pseudomonadota</taxon>
        <taxon>Gammaproteobacteria</taxon>
        <taxon>Oceanospirillales</taxon>
        <taxon>Alcanivoracaceae</taxon>
        <taxon>Alcanivorax</taxon>
    </lineage>
</organism>
<feature type="transmembrane region" description="Helical" evidence="1">
    <location>
        <begin position="107"/>
        <end position="129"/>
    </location>
</feature>
<keyword evidence="1" id="KW-0472">Membrane</keyword>
<proteinExistence type="predicted"/>
<evidence type="ECO:0008006" key="4">
    <source>
        <dbReference type="Google" id="ProtNLM"/>
    </source>
</evidence>
<comment type="caution">
    <text evidence="2">The sequence shown here is derived from an EMBL/GenBank/DDBJ whole genome shotgun (WGS) entry which is preliminary data.</text>
</comment>
<gene>
    <name evidence="2" type="ORF">Y5S_01763</name>
</gene>
<keyword evidence="1" id="KW-0812">Transmembrane</keyword>
<evidence type="ECO:0000313" key="3">
    <source>
        <dbReference type="Proteomes" id="UP000029444"/>
    </source>
</evidence>
<dbReference type="InterPro" id="IPR007498">
    <property type="entry name" value="PqiA-like"/>
</dbReference>
<dbReference type="AlphaFoldDB" id="A0A095UQP1"/>
<dbReference type="OrthoDB" id="5291921at2"/>
<reference evidence="2 3" key="1">
    <citation type="submission" date="2012-09" db="EMBL/GenBank/DDBJ databases">
        <title>Genome Sequence of alkane-degrading Bacterium Alcanivorax sp. 19-m-6.</title>
        <authorList>
            <person name="Lai Q."/>
            <person name="Shao Z."/>
        </authorList>
    </citation>
    <scope>NUCLEOTIDE SEQUENCE [LARGE SCALE GENOMIC DNA]</scope>
    <source>
        <strain evidence="2 3">19-m-6</strain>
    </source>
</reference>
<feature type="transmembrane region" description="Helical" evidence="1">
    <location>
        <begin position="57"/>
        <end position="77"/>
    </location>
</feature>
<keyword evidence="3" id="KW-1185">Reference proteome</keyword>
<dbReference type="Proteomes" id="UP000029444">
    <property type="component" value="Unassembled WGS sequence"/>
</dbReference>
<dbReference type="Pfam" id="PF04403">
    <property type="entry name" value="PqiA"/>
    <property type="match status" value="1"/>
</dbReference>
<accession>A0A095UQP1</accession>
<evidence type="ECO:0000256" key="1">
    <source>
        <dbReference type="SAM" id="Phobius"/>
    </source>
</evidence>
<evidence type="ECO:0000313" key="2">
    <source>
        <dbReference type="EMBL" id="KGD64855.1"/>
    </source>
</evidence>
<dbReference type="RefSeq" id="WP_035232317.1">
    <property type="nucleotide sequence ID" value="NZ_ARXV01000006.1"/>
</dbReference>